<dbReference type="InterPro" id="IPR036249">
    <property type="entry name" value="Thioredoxin-like_sf"/>
</dbReference>
<dbReference type="InterPro" id="IPR013740">
    <property type="entry name" value="Redoxin"/>
</dbReference>
<evidence type="ECO:0000313" key="9">
    <source>
        <dbReference type="Proteomes" id="UP001208935"/>
    </source>
</evidence>
<proteinExistence type="predicted"/>
<dbReference type="PROSITE" id="PS51352">
    <property type="entry name" value="THIOREDOXIN_2"/>
    <property type="match status" value="1"/>
</dbReference>
<dbReference type="RefSeq" id="WP_265258925.1">
    <property type="nucleotide sequence ID" value="NZ_QZCV01000003.1"/>
</dbReference>
<feature type="region of interest" description="Disordered" evidence="6">
    <location>
        <begin position="1"/>
        <end position="20"/>
    </location>
</feature>
<keyword evidence="5" id="KW-0676">Redox-active center</keyword>
<keyword evidence="9" id="KW-1185">Reference proteome</keyword>
<accession>A0ABT3KYY9</accession>
<evidence type="ECO:0000256" key="3">
    <source>
        <dbReference type="ARBA" id="ARBA00023002"/>
    </source>
</evidence>
<organism evidence="8 9">
    <name type="scientific">Verminephrobacter aporrectodeae subsp. tuberculatae</name>
    <dbReference type="NCBI Taxonomy" id="1110392"/>
    <lineage>
        <taxon>Bacteria</taxon>
        <taxon>Pseudomonadati</taxon>
        <taxon>Pseudomonadota</taxon>
        <taxon>Betaproteobacteria</taxon>
        <taxon>Burkholderiales</taxon>
        <taxon>Comamonadaceae</taxon>
        <taxon>Verminephrobacter</taxon>
    </lineage>
</organism>
<dbReference type="GeneID" id="77322862"/>
<evidence type="ECO:0000256" key="1">
    <source>
        <dbReference type="ARBA" id="ARBA00022559"/>
    </source>
</evidence>
<keyword evidence="2" id="KW-0049">Antioxidant</keyword>
<evidence type="ECO:0000256" key="4">
    <source>
        <dbReference type="ARBA" id="ARBA00023157"/>
    </source>
</evidence>
<dbReference type="InterPro" id="IPR050924">
    <property type="entry name" value="Peroxiredoxin_BCP/PrxQ"/>
</dbReference>
<dbReference type="PANTHER" id="PTHR42801:SF21">
    <property type="entry name" value="BCPB PROTEIN"/>
    <property type="match status" value="1"/>
</dbReference>
<sequence>MKKRGALQEPEIVRTTSAPNPVELPKDLPCPVDDGLCDHLTGMALPNLSLTSTTELACNLSSLQGRVVMYLYPMTGKPGVPLSEGWLQIPGAPGCTPQSCAFRDHADELRQYNCSVFGISTQSSEDQREAVARLHLPYELLSDAEFKLTEALRLPTFVVEGKRMIKRQTWIVEVGKIIKVFYPVFPPERNASDVIAWLDGKREAMCQS</sequence>
<dbReference type="Gene3D" id="3.40.30.10">
    <property type="entry name" value="Glutaredoxin"/>
    <property type="match status" value="1"/>
</dbReference>
<dbReference type="CDD" id="cd03017">
    <property type="entry name" value="PRX_BCP"/>
    <property type="match status" value="1"/>
</dbReference>
<dbReference type="SUPFAM" id="SSF52833">
    <property type="entry name" value="Thioredoxin-like"/>
    <property type="match status" value="1"/>
</dbReference>
<keyword evidence="3" id="KW-0560">Oxidoreductase</keyword>
<feature type="domain" description="Thioredoxin" evidence="7">
    <location>
        <begin position="39"/>
        <end position="203"/>
    </location>
</feature>
<evidence type="ECO:0000313" key="8">
    <source>
        <dbReference type="EMBL" id="MCW5323015.1"/>
    </source>
</evidence>
<comment type="caution">
    <text evidence="8">The sequence shown here is derived from an EMBL/GenBank/DDBJ whole genome shotgun (WGS) entry which is preliminary data.</text>
</comment>
<dbReference type="EMBL" id="QZCW01000003">
    <property type="protein sequence ID" value="MCW5323015.1"/>
    <property type="molecule type" value="Genomic_DNA"/>
</dbReference>
<dbReference type="Proteomes" id="UP001208935">
    <property type="component" value="Unassembled WGS sequence"/>
</dbReference>
<dbReference type="Pfam" id="PF08534">
    <property type="entry name" value="Redoxin"/>
    <property type="match status" value="1"/>
</dbReference>
<evidence type="ECO:0000256" key="6">
    <source>
        <dbReference type="SAM" id="MobiDB-lite"/>
    </source>
</evidence>
<gene>
    <name evidence="8" type="ORF">D5039_18260</name>
</gene>
<reference evidence="9" key="1">
    <citation type="submission" date="2023-07" db="EMBL/GenBank/DDBJ databases">
        <title>Verminephrobacter genomes.</title>
        <authorList>
            <person name="Lund M.B."/>
        </authorList>
    </citation>
    <scope>NUCLEOTIDE SEQUENCE [LARGE SCALE GENOMIC DNA]</scope>
    <source>
        <strain evidence="9">AtM5-05</strain>
    </source>
</reference>
<evidence type="ECO:0000256" key="2">
    <source>
        <dbReference type="ARBA" id="ARBA00022862"/>
    </source>
</evidence>
<keyword evidence="1" id="KW-0575">Peroxidase</keyword>
<name>A0ABT3KYY9_9BURK</name>
<dbReference type="PANTHER" id="PTHR42801">
    <property type="entry name" value="THIOREDOXIN-DEPENDENT PEROXIDE REDUCTASE"/>
    <property type="match status" value="1"/>
</dbReference>
<protein>
    <submittedName>
        <fullName evidence="8">Peroxiredoxin</fullName>
    </submittedName>
</protein>
<dbReference type="InterPro" id="IPR013766">
    <property type="entry name" value="Thioredoxin_domain"/>
</dbReference>
<evidence type="ECO:0000256" key="5">
    <source>
        <dbReference type="ARBA" id="ARBA00023284"/>
    </source>
</evidence>
<evidence type="ECO:0000259" key="7">
    <source>
        <dbReference type="PROSITE" id="PS51352"/>
    </source>
</evidence>
<keyword evidence="4" id="KW-1015">Disulfide bond</keyword>